<dbReference type="GO" id="GO:0000062">
    <property type="term" value="F:fatty-acyl-CoA binding"/>
    <property type="evidence" value="ECO:0007669"/>
    <property type="project" value="InterPro"/>
</dbReference>
<proteinExistence type="inferred from homology"/>
<dbReference type="Proteomes" id="UP000007148">
    <property type="component" value="Unassembled WGS sequence"/>
</dbReference>
<dbReference type="FunFam" id="1.20.80.10:FF:000010">
    <property type="entry name" value="Acyl-CoA-binding domain-containing protein 5"/>
    <property type="match status" value="1"/>
</dbReference>
<dbReference type="OrthoDB" id="346910at2759"/>
<dbReference type="InterPro" id="IPR000582">
    <property type="entry name" value="Acyl-CoA-binding_protein"/>
</dbReference>
<dbReference type="InterPro" id="IPR014352">
    <property type="entry name" value="FERM/acyl-CoA-bd_prot_sf"/>
</dbReference>
<sequence>MASKFETAVKIVQELPKDGPVQPSQEDKLKFYALYKTATVGVVNTTRPTGLLDFAGKAKWDAWKAEETTSKEDAEKEYVERLIAILKKTDTEESNALLAQLQ</sequence>
<evidence type="ECO:0000256" key="1">
    <source>
        <dbReference type="ARBA" id="ARBA00005567"/>
    </source>
</evidence>
<dbReference type="HOGENOM" id="CLU_118853_1_0_1"/>
<feature type="domain" description="ACB" evidence="3">
    <location>
        <begin position="1"/>
        <end position="91"/>
    </location>
</feature>
<gene>
    <name evidence="4" type="ORF">PIIN_01184</name>
</gene>
<dbReference type="Gene3D" id="1.20.80.10">
    <property type="match status" value="1"/>
</dbReference>
<evidence type="ECO:0000313" key="5">
    <source>
        <dbReference type="Proteomes" id="UP000007148"/>
    </source>
</evidence>
<dbReference type="PANTHER" id="PTHR23310">
    <property type="entry name" value="ACYL-COA-BINDING PROTEIN, ACBP"/>
    <property type="match status" value="1"/>
</dbReference>
<dbReference type="SUPFAM" id="SSF47027">
    <property type="entry name" value="Acyl-CoA binding protein"/>
    <property type="match status" value="1"/>
</dbReference>
<keyword evidence="5" id="KW-1185">Reference proteome</keyword>
<dbReference type="InterPro" id="IPR035984">
    <property type="entry name" value="Acyl-CoA-binding_sf"/>
</dbReference>
<comment type="similarity">
    <text evidence="1">Belongs to the ACBP family.</text>
</comment>
<reference evidence="4 5" key="1">
    <citation type="journal article" date="2011" name="PLoS Pathog.">
        <title>Endophytic Life Strategies Decoded by Genome and Transcriptome Analyses of the Mutualistic Root Symbiont Piriformospora indica.</title>
        <authorList>
            <person name="Zuccaro A."/>
            <person name="Lahrmann U."/>
            <person name="Guldener U."/>
            <person name="Langen G."/>
            <person name="Pfiffi S."/>
            <person name="Biedenkopf D."/>
            <person name="Wong P."/>
            <person name="Samans B."/>
            <person name="Grimm C."/>
            <person name="Basiewicz M."/>
            <person name="Murat C."/>
            <person name="Martin F."/>
            <person name="Kogel K.H."/>
        </authorList>
    </citation>
    <scope>NUCLEOTIDE SEQUENCE [LARGE SCALE GENOMIC DNA]</scope>
    <source>
        <strain evidence="4 5">DSM 11827</strain>
    </source>
</reference>
<accession>G4T7R1</accession>
<comment type="caution">
    <text evidence="4">The sequence shown here is derived from an EMBL/GenBank/DDBJ whole genome shotgun (WGS) entry which is preliminary data.</text>
</comment>
<dbReference type="PANTHER" id="PTHR23310:SF62">
    <property type="entry name" value="ACYL-COA BINDING PROTEIN 1, ISOFORM A"/>
    <property type="match status" value="1"/>
</dbReference>
<evidence type="ECO:0000259" key="3">
    <source>
        <dbReference type="PROSITE" id="PS51228"/>
    </source>
</evidence>
<dbReference type="Pfam" id="PF00887">
    <property type="entry name" value="ACBP"/>
    <property type="match status" value="1"/>
</dbReference>
<name>G4T7R1_SERID</name>
<dbReference type="AlphaFoldDB" id="G4T7R1"/>
<evidence type="ECO:0000313" key="4">
    <source>
        <dbReference type="EMBL" id="CCA67354.1"/>
    </source>
</evidence>
<dbReference type="PRINTS" id="PR00689">
    <property type="entry name" value="ACOABINDINGP"/>
</dbReference>
<evidence type="ECO:0000256" key="2">
    <source>
        <dbReference type="ARBA" id="ARBA00023121"/>
    </source>
</evidence>
<dbReference type="eggNOG" id="KOG0817">
    <property type="taxonomic scope" value="Eukaryota"/>
</dbReference>
<dbReference type="GO" id="GO:0006631">
    <property type="term" value="P:fatty acid metabolic process"/>
    <property type="evidence" value="ECO:0007669"/>
    <property type="project" value="TreeGrafter"/>
</dbReference>
<dbReference type="FunCoup" id="G4T7R1">
    <property type="interactions" value="120"/>
</dbReference>
<dbReference type="InParanoid" id="G4T7R1"/>
<dbReference type="EMBL" id="CAFZ01000012">
    <property type="protein sequence ID" value="CCA67354.1"/>
    <property type="molecule type" value="Genomic_DNA"/>
</dbReference>
<dbReference type="OMA" id="YFYKYYK"/>
<keyword evidence="2" id="KW-0446">Lipid-binding</keyword>
<protein>
    <recommendedName>
        <fullName evidence="3">ACB domain-containing protein</fullName>
    </recommendedName>
</protein>
<organism evidence="4 5">
    <name type="scientific">Serendipita indica (strain DSM 11827)</name>
    <name type="common">Root endophyte fungus</name>
    <name type="synonym">Piriformospora indica</name>
    <dbReference type="NCBI Taxonomy" id="1109443"/>
    <lineage>
        <taxon>Eukaryota</taxon>
        <taxon>Fungi</taxon>
        <taxon>Dikarya</taxon>
        <taxon>Basidiomycota</taxon>
        <taxon>Agaricomycotina</taxon>
        <taxon>Agaricomycetes</taxon>
        <taxon>Sebacinales</taxon>
        <taxon>Serendipitaceae</taxon>
        <taxon>Serendipita</taxon>
    </lineage>
</organism>
<dbReference type="STRING" id="1109443.G4T7R1"/>
<dbReference type="PROSITE" id="PS51228">
    <property type="entry name" value="ACB_2"/>
    <property type="match status" value="1"/>
</dbReference>